<dbReference type="EMBL" id="CM056743">
    <property type="protein sequence ID" value="KAJ8671593.1"/>
    <property type="molecule type" value="Genomic_DNA"/>
</dbReference>
<gene>
    <name evidence="1" type="ORF">QAD02_002852</name>
</gene>
<proteinExistence type="predicted"/>
<sequence length="354" mass="39701">MGLAAAKKQAPILMYMEYKVTSPDHEFVVASRHELIPSVYAVLLIENGRIGDQKAVTHSEPTYVAIRSAKHCSSTDTHAYDFRRLAEKAEFRDSFHGEDGEMKPVLVIMSDGGPDENRRYQGVIAHAIEHFERYNSDDLFITTDAPGRSAFNPVERRMPPSSHELAGLILPHDQSGSHLDGSKKTVDTKLEFRNFEFDGQTLARVWNDLTIDSHPVVAEYADEHCKGNNPEAVDSNWYDVHVRKSHTSSRSSNVVTEIAVVIGGATREVLPSTESFFPPPFPLRRNNNGSLEIPTPEEMNENGSYDALFLRQSESTGLPVAYDYYYPSLRDQITDQICELCGAYFGNQRKKGCI</sequence>
<protein>
    <submittedName>
        <fullName evidence="1">Uncharacterized protein</fullName>
    </submittedName>
</protein>
<dbReference type="Proteomes" id="UP001239111">
    <property type="component" value="Chromosome 3"/>
</dbReference>
<keyword evidence="2" id="KW-1185">Reference proteome</keyword>
<evidence type="ECO:0000313" key="1">
    <source>
        <dbReference type="EMBL" id="KAJ8671593.1"/>
    </source>
</evidence>
<comment type="caution">
    <text evidence="1">The sequence shown here is derived from an EMBL/GenBank/DDBJ whole genome shotgun (WGS) entry which is preliminary data.</text>
</comment>
<name>A0ACC2NL18_9HYME</name>
<reference evidence="1" key="1">
    <citation type="submission" date="2023-04" db="EMBL/GenBank/DDBJ databases">
        <title>A chromosome-level genome assembly of the parasitoid wasp Eretmocerus hayati.</title>
        <authorList>
            <person name="Zhong Y."/>
            <person name="Liu S."/>
            <person name="Liu Y."/>
        </authorList>
    </citation>
    <scope>NUCLEOTIDE SEQUENCE</scope>
    <source>
        <strain evidence="1">ZJU_SS_LIU_2023</strain>
    </source>
</reference>
<organism evidence="1 2">
    <name type="scientific">Eretmocerus hayati</name>
    <dbReference type="NCBI Taxonomy" id="131215"/>
    <lineage>
        <taxon>Eukaryota</taxon>
        <taxon>Metazoa</taxon>
        <taxon>Ecdysozoa</taxon>
        <taxon>Arthropoda</taxon>
        <taxon>Hexapoda</taxon>
        <taxon>Insecta</taxon>
        <taxon>Pterygota</taxon>
        <taxon>Neoptera</taxon>
        <taxon>Endopterygota</taxon>
        <taxon>Hymenoptera</taxon>
        <taxon>Apocrita</taxon>
        <taxon>Proctotrupomorpha</taxon>
        <taxon>Chalcidoidea</taxon>
        <taxon>Aphelinidae</taxon>
        <taxon>Aphelininae</taxon>
        <taxon>Eretmocerus</taxon>
    </lineage>
</organism>
<accession>A0ACC2NL18</accession>
<evidence type="ECO:0000313" key="2">
    <source>
        <dbReference type="Proteomes" id="UP001239111"/>
    </source>
</evidence>